<dbReference type="OrthoDB" id="9806388at2"/>
<dbReference type="EC" id="3.4.11.9" evidence="8"/>
<dbReference type="EMBL" id="CP003587">
    <property type="protein sequence ID" value="AGY59497.1"/>
    <property type="molecule type" value="Genomic_DNA"/>
</dbReference>
<dbReference type="CDD" id="cd01085">
    <property type="entry name" value="APP"/>
    <property type="match status" value="1"/>
</dbReference>
<dbReference type="Pfam" id="PF00557">
    <property type="entry name" value="Peptidase_M24"/>
    <property type="match status" value="1"/>
</dbReference>
<keyword evidence="3 8" id="KW-0378">Hydrolase</keyword>
<dbReference type="Pfam" id="PF16189">
    <property type="entry name" value="Creatinase_N_2"/>
    <property type="match status" value="1"/>
</dbReference>
<evidence type="ECO:0000259" key="7">
    <source>
        <dbReference type="Pfam" id="PF16188"/>
    </source>
</evidence>
<dbReference type="PANTHER" id="PTHR43763:SF6">
    <property type="entry name" value="XAA-PRO AMINOPEPTIDASE 1"/>
    <property type="match status" value="1"/>
</dbReference>
<dbReference type="AlphaFoldDB" id="U5QKJ3"/>
<evidence type="ECO:0000259" key="6">
    <source>
        <dbReference type="Pfam" id="PF01321"/>
    </source>
</evidence>
<reference evidence="8 9" key="1">
    <citation type="journal article" date="2013" name="PLoS ONE">
        <title>Cultivation and Complete Genome Sequencing of Gloeobacter kilaueensis sp. nov., from a Lava Cave in Kilauea Caldera, Hawai'i.</title>
        <authorList>
            <person name="Saw J.H."/>
            <person name="Schatz M."/>
            <person name="Brown M.V."/>
            <person name="Kunkel D.D."/>
            <person name="Foster J.S."/>
            <person name="Shick H."/>
            <person name="Christensen S."/>
            <person name="Hou S."/>
            <person name="Wan X."/>
            <person name="Donachie S.P."/>
        </authorList>
    </citation>
    <scope>NUCLEOTIDE SEQUENCE [LARGE SCALE GENOMIC DNA]</scope>
    <source>
        <strain evidence="9">JS</strain>
    </source>
</reference>
<feature type="domain" description="Creatinase N-terminal" evidence="6">
    <location>
        <begin position="13"/>
        <end position="144"/>
    </location>
</feature>
<evidence type="ECO:0000256" key="3">
    <source>
        <dbReference type="ARBA" id="ARBA00022801"/>
    </source>
</evidence>
<dbReference type="SUPFAM" id="SSF55920">
    <property type="entry name" value="Creatinase/aminopeptidase"/>
    <property type="match status" value="1"/>
</dbReference>
<keyword evidence="8" id="KW-0645">Protease</keyword>
<dbReference type="Proteomes" id="UP000017396">
    <property type="component" value="Chromosome"/>
</dbReference>
<keyword evidence="4" id="KW-0464">Manganese</keyword>
<dbReference type="PANTHER" id="PTHR43763">
    <property type="entry name" value="XAA-PRO AMINOPEPTIDASE 1"/>
    <property type="match status" value="1"/>
</dbReference>
<dbReference type="PATRIC" id="fig|1183438.3.peg.3197"/>
<gene>
    <name evidence="8" type="primary">pepP</name>
    <name evidence="8" type="ORF">GKIL_3251</name>
</gene>
<comment type="similarity">
    <text evidence="1">Belongs to the peptidase M24B family.</text>
</comment>
<evidence type="ECO:0000313" key="9">
    <source>
        <dbReference type="Proteomes" id="UP000017396"/>
    </source>
</evidence>
<dbReference type="Pfam" id="PF16188">
    <property type="entry name" value="Peptidase_M24_C"/>
    <property type="match status" value="1"/>
</dbReference>
<evidence type="ECO:0000256" key="4">
    <source>
        <dbReference type="ARBA" id="ARBA00023211"/>
    </source>
</evidence>
<dbReference type="GO" id="GO:0070006">
    <property type="term" value="F:metalloaminopeptidase activity"/>
    <property type="evidence" value="ECO:0007669"/>
    <property type="project" value="InterPro"/>
</dbReference>
<dbReference type="eggNOG" id="COG0006">
    <property type="taxonomic scope" value="Bacteria"/>
</dbReference>
<feature type="domain" description="Peptidase M24 C-terminal" evidence="7">
    <location>
        <begin position="546"/>
        <end position="605"/>
    </location>
</feature>
<dbReference type="GO" id="GO:0005737">
    <property type="term" value="C:cytoplasm"/>
    <property type="evidence" value="ECO:0007669"/>
    <property type="project" value="UniProtKB-ARBA"/>
</dbReference>
<dbReference type="GO" id="GO:0046872">
    <property type="term" value="F:metal ion binding"/>
    <property type="evidence" value="ECO:0007669"/>
    <property type="project" value="UniProtKB-KW"/>
</dbReference>
<dbReference type="Pfam" id="PF01321">
    <property type="entry name" value="Creatinase_N"/>
    <property type="match status" value="1"/>
</dbReference>
<organism evidence="8 9">
    <name type="scientific">Gloeobacter kilaueensis (strain ATCC BAA-2537 / CCAP 1431/1 / ULC 316 / JS1)</name>
    <dbReference type="NCBI Taxonomy" id="1183438"/>
    <lineage>
        <taxon>Bacteria</taxon>
        <taxon>Bacillati</taxon>
        <taxon>Cyanobacteriota</taxon>
        <taxon>Cyanophyceae</taxon>
        <taxon>Gloeobacterales</taxon>
        <taxon>Gloeobacteraceae</taxon>
        <taxon>Gloeobacter</taxon>
    </lineage>
</organism>
<name>U5QKJ3_GLOK1</name>
<keyword evidence="8" id="KW-0031">Aminopeptidase</keyword>
<dbReference type="InterPro" id="IPR000587">
    <property type="entry name" value="Creatinase_N"/>
</dbReference>
<proteinExistence type="inferred from homology"/>
<dbReference type="FunFam" id="3.90.230.10:FF:000007">
    <property type="entry name" value="Xaa-Pro aminopeptidase P"/>
    <property type="match status" value="1"/>
</dbReference>
<dbReference type="SUPFAM" id="SSF53092">
    <property type="entry name" value="Creatinase/prolidase N-terminal domain"/>
    <property type="match status" value="1"/>
</dbReference>
<dbReference type="RefSeq" id="WP_023174777.1">
    <property type="nucleotide sequence ID" value="NC_022600.1"/>
</dbReference>
<evidence type="ECO:0000256" key="1">
    <source>
        <dbReference type="ARBA" id="ARBA00008766"/>
    </source>
</evidence>
<dbReference type="STRING" id="1183438.GKIL_3251"/>
<keyword evidence="9" id="KW-1185">Reference proteome</keyword>
<dbReference type="InterPro" id="IPR033740">
    <property type="entry name" value="Pept_M24B"/>
</dbReference>
<dbReference type="Gene3D" id="3.90.230.10">
    <property type="entry name" value="Creatinase/methionine aminopeptidase superfamily"/>
    <property type="match status" value="1"/>
</dbReference>
<dbReference type="KEGG" id="glj:GKIL_3251"/>
<dbReference type="Gene3D" id="3.40.350.10">
    <property type="entry name" value="Creatinase/prolidase N-terminal domain"/>
    <property type="match status" value="2"/>
</dbReference>
<evidence type="ECO:0000256" key="2">
    <source>
        <dbReference type="ARBA" id="ARBA00022723"/>
    </source>
</evidence>
<dbReference type="InterPro" id="IPR000994">
    <property type="entry name" value="Pept_M24"/>
</dbReference>
<keyword evidence="2" id="KW-0479">Metal-binding</keyword>
<sequence length="609" mass="66658">MVQTLAPATHRDRLAQLRQLLNERALDGLLVNSADEHLNAYLPESRKRRDWLCGFGGSAGDLLVGRSDAWLFVDGRYHEQAAGQIDAALFTLCRLGLEGEPTLVEVLQQLGRAAREQGGRFRLGLDPFTVSVEQWRTFERQLVPLAVELVALESNLVDLARGRLEGVPAPVPSPLTVVPVAVAGQSVTAKLAAVRTALDRRGADLLPITRLDEVAWLFNLRGSDIPHNPVFVAYAIVTASQSFLFCDPERLEAGVGAALPGEVQLLPYERYGETLSALVQQDGSSRVLIDVQRTTAGTLGRLGNCSIIEATHPVTVLKARKNSAEIAGMRQANLQASRAKTRTLYEVLRRFAAGEALSEAQIAALIEQRYREEDAFESLSFTTIAGIGANSSIVHYSTPDPACRLAPSTLLLLDAGAQYRMGTTDDTRTVVAGPPQSEQIARYTAVLKAHINCARQRFPRGTTGAQLDGITRSCLWQAGLDYQHGTGHGVGAFLNVHEGPQGIHKLARESFVPGMVTSIEPGYYLPGWGGIRIENLYVVCEDETDGWYRFEPLTYIPFDAQLIDIARLDEPQRDWLAHYNREVYSRLAPGLDADEGAWLAHQCRHGLTG</sequence>
<dbReference type="InterPro" id="IPR036005">
    <property type="entry name" value="Creatinase/aminopeptidase-like"/>
</dbReference>
<accession>U5QKJ3</accession>
<dbReference type="InterPro" id="IPR029149">
    <property type="entry name" value="Creatin/AminoP/Spt16_N"/>
</dbReference>
<dbReference type="InterPro" id="IPR050422">
    <property type="entry name" value="X-Pro_aminopeptidase_P"/>
</dbReference>
<protein>
    <submittedName>
        <fullName evidence="8">Xaa-Pro aminopeptidase</fullName>
        <ecNumber evidence="8">3.4.11.9</ecNumber>
    </submittedName>
</protein>
<evidence type="ECO:0000259" key="5">
    <source>
        <dbReference type="Pfam" id="PF00557"/>
    </source>
</evidence>
<evidence type="ECO:0000313" key="8">
    <source>
        <dbReference type="EMBL" id="AGY59497.1"/>
    </source>
</evidence>
<feature type="domain" description="Peptidase M24" evidence="5">
    <location>
        <begin position="328"/>
        <end position="539"/>
    </location>
</feature>
<dbReference type="InterPro" id="IPR032416">
    <property type="entry name" value="Peptidase_M24_C"/>
</dbReference>
<dbReference type="HOGENOM" id="CLU_011781_2_1_3"/>